<dbReference type="EMBL" id="ML978072">
    <property type="protein sequence ID" value="KAF2012909.1"/>
    <property type="molecule type" value="Genomic_DNA"/>
</dbReference>
<evidence type="ECO:0000256" key="1">
    <source>
        <dbReference type="ARBA" id="ARBA00004141"/>
    </source>
</evidence>
<evidence type="ECO:0000256" key="2">
    <source>
        <dbReference type="ARBA" id="ARBA00022448"/>
    </source>
</evidence>
<dbReference type="RefSeq" id="XP_033381248.1">
    <property type="nucleotide sequence ID" value="XM_033533361.1"/>
</dbReference>
<feature type="transmembrane region" description="Helical" evidence="6">
    <location>
        <begin position="400"/>
        <end position="421"/>
    </location>
</feature>
<evidence type="ECO:0000256" key="4">
    <source>
        <dbReference type="ARBA" id="ARBA00022989"/>
    </source>
</evidence>
<evidence type="ECO:0000313" key="8">
    <source>
        <dbReference type="EMBL" id="KAF2012909.1"/>
    </source>
</evidence>
<dbReference type="SUPFAM" id="SSF103473">
    <property type="entry name" value="MFS general substrate transporter"/>
    <property type="match status" value="1"/>
</dbReference>
<organism evidence="8 9">
    <name type="scientific">Aaosphaeria arxii CBS 175.79</name>
    <dbReference type="NCBI Taxonomy" id="1450172"/>
    <lineage>
        <taxon>Eukaryota</taxon>
        <taxon>Fungi</taxon>
        <taxon>Dikarya</taxon>
        <taxon>Ascomycota</taxon>
        <taxon>Pezizomycotina</taxon>
        <taxon>Dothideomycetes</taxon>
        <taxon>Pleosporomycetidae</taxon>
        <taxon>Pleosporales</taxon>
        <taxon>Pleosporales incertae sedis</taxon>
        <taxon>Aaosphaeria</taxon>
    </lineage>
</organism>
<evidence type="ECO:0000313" key="9">
    <source>
        <dbReference type="Proteomes" id="UP000799778"/>
    </source>
</evidence>
<dbReference type="PANTHER" id="PTHR43791">
    <property type="entry name" value="PERMEASE-RELATED"/>
    <property type="match status" value="1"/>
</dbReference>
<dbReference type="PANTHER" id="PTHR43791:SF48">
    <property type="entry name" value="TRANSPORTER, PUTATIVE (AFU_ORTHOLOGUE AFUA_4G01000)-RELATED"/>
    <property type="match status" value="1"/>
</dbReference>
<feature type="transmembrane region" description="Helical" evidence="6">
    <location>
        <begin position="136"/>
        <end position="157"/>
    </location>
</feature>
<feature type="transmembrane region" description="Helical" evidence="6">
    <location>
        <begin position="169"/>
        <end position="192"/>
    </location>
</feature>
<feature type="transmembrane region" description="Helical" evidence="6">
    <location>
        <begin position="39"/>
        <end position="61"/>
    </location>
</feature>
<proteinExistence type="predicted"/>
<feature type="transmembrane region" description="Helical" evidence="6">
    <location>
        <begin position="204"/>
        <end position="224"/>
    </location>
</feature>
<sequence length="493" mass="54742">MTTKTSTEFVEQVDITLQPVAVEAANGASRRENKLRTKIDLFVVPTVALLYLMCFIDRANIGNARLAGFEKDLKLEGYDYNIVLSIFYISYILFEIPATICCKLIGPGWFLPATTLGFGIVSIATAFVRTRAQACAVRFLLGVFEAGLMPGIAYYLSRWYRRSELAFRLGLYMTMAPLSGAFGGLLASGILKLSHFGGLHRWEMIFAVEGIITVGIAIIAFGTLTDRPDTARWLSEAEKELAVDRVKSERLAQAVLLDKIDGTKLRRGFTNPITIATSCIFMLNNITVLSISFFLPSIIKTIYPGRSTVQMQLLTVPPYIVGAFFVLLIPTLSWKFDHRQLFLAVTGPTAIAGFVILLATINANVRYGAIFLTASTAFTLGAMCNAQVSANVLSDSARSIAIGTNVMFGNLGGLIATWTYLPTDVPMYRIGNSLNLTCAVLWTTVAILAYFWMKSDNRKREVVHAEAHENLEHLSREEIQDLEWKHPDWRWKI</sequence>
<dbReference type="FunFam" id="1.20.1250.20:FF:000034">
    <property type="entry name" value="MFS general substrate transporter"/>
    <property type="match status" value="1"/>
</dbReference>
<dbReference type="InterPro" id="IPR020846">
    <property type="entry name" value="MFS_dom"/>
</dbReference>
<dbReference type="Gene3D" id="1.20.1250.20">
    <property type="entry name" value="MFS general substrate transporter like domains"/>
    <property type="match status" value="2"/>
</dbReference>
<evidence type="ECO:0000256" key="5">
    <source>
        <dbReference type="ARBA" id="ARBA00023136"/>
    </source>
</evidence>
<dbReference type="GO" id="GO:0022857">
    <property type="term" value="F:transmembrane transporter activity"/>
    <property type="evidence" value="ECO:0007669"/>
    <property type="project" value="InterPro"/>
</dbReference>
<feature type="transmembrane region" description="Helical" evidence="6">
    <location>
        <begin position="433"/>
        <end position="452"/>
    </location>
</feature>
<keyword evidence="4 6" id="KW-1133">Transmembrane helix</keyword>
<feature type="transmembrane region" description="Helical" evidence="6">
    <location>
        <begin position="81"/>
        <end position="102"/>
    </location>
</feature>
<keyword evidence="3 6" id="KW-0812">Transmembrane</keyword>
<dbReference type="OrthoDB" id="2985014at2759"/>
<gene>
    <name evidence="8" type="ORF">BU24DRAFT_484795</name>
</gene>
<reference evidence="8" key="1">
    <citation type="journal article" date="2020" name="Stud. Mycol.">
        <title>101 Dothideomycetes genomes: a test case for predicting lifestyles and emergence of pathogens.</title>
        <authorList>
            <person name="Haridas S."/>
            <person name="Albert R."/>
            <person name="Binder M."/>
            <person name="Bloem J."/>
            <person name="Labutti K."/>
            <person name="Salamov A."/>
            <person name="Andreopoulos B."/>
            <person name="Baker S."/>
            <person name="Barry K."/>
            <person name="Bills G."/>
            <person name="Bluhm B."/>
            <person name="Cannon C."/>
            <person name="Castanera R."/>
            <person name="Culley D."/>
            <person name="Daum C."/>
            <person name="Ezra D."/>
            <person name="Gonzalez J."/>
            <person name="Henrissat B."/>
            <person name="Kuo A."/>
            <person name="Liang C."/>
            <person name="Lipzen A."/>
            <person name="Lutzoni F."/>
            <person name="Magnuson J."/>
            <person name="Mondo S."/>
            <person name="Nolan M."/>
            <person name="Ohm R."/>
            <person name="Pangilinan J."/>
            <person name="Park H.-J."/>
            <person name="Ramirez L."/>
            <person name="Alfaro M."/>
            <person name="Sun H."/>
            <person name="Tritt A."/>
            <person name="Yoshinaga Y."/>
            <person name="Zwiers L.-H."/>
            <person name="Turgeon B."/>
            <person name="Goodwin S."/>
            <person name="Spatafora J."/>
            <person name="Crous P."/>
            <person name="Grigoriev I."/>
        </authorList>
    </citation>
    <scope>NUCLEOTIDE SEQUENCE</scope>
    <source>
        <strain evidence="8">CBS 175.79</strain>
    </source>
</reference>
<keyword evidence="9" id="KW-1185">Reference proteome</keyword>
<feature type="transmembrane region" description="Helical" evidence="6">
    <location>
        <begin position="311"/>
        <end position="329"/>
    </location>
</feature>
<protein>
    <submittedName>
        <fullName evidence="8">MFS general substrate transporter</fullName>
    </submittedName>
</protein>
<feature type="transmembrane region" description="Helical" evidence="6">
    <location>
        <begin position="109"/>
        <end position="130"/>
    </location>
</feature>
<evidence type="ECO:0000256" key="6">
    <source>
        <dbReference type="SAM" id="Phobius"/>
    </source>
</evidence>
<dbReference type="InterPro" id="IPR036259">
    <property type="entry name" value="MFS_trans_sf"/>
</dbReference>
<dbReference type="PROSITE" id="PS50850">
    <property type="entry name" value="MFS"/>
    <property type="match status" value="1"/>
</dbReference>
<dbReference type="Proteomes" id="UP000799778">
    <property type="component" value="Unassembled WGS sequence"/>
</dbReference>
<keyword evidence="2" id="KW-0813">Transport</keyword>
<name>A0A6A5XJ68_9PLEO</name>
<feature type="transmembrane region" description="Helical" evidence="6">
    <location>
        <begin position="341"/>
        <end position="361"/>
    </location>
</feature>
<dbReference type="GeneID" id="54290758"/>
<comment type="subcellular location">
    <subcellularLocation>
        <location evidence="1">Membrane</location>
        <topology evidence="1">Multi-pass membrane protein</topology>
    </subcellularLocation>
</comment>
<feature type="transmembrane region" description="Helical" evidence="6">
    <location>
        <begin position="273"/>
        <end position="299"/>
    </location>
</feature>
<keyword evidence="5 6" id="KW-0472">Membrane</keyword>
<dbReference type="InterPro" id="IPR011701">
    <property type="entry name" value="MFS"/>
</dbReference>
<feature type="transmembrane region" description="Helical" evidence="6">
    <location>
        <begin position="367"/>
        <end position="388"/>
    </location>
</feature>
<evidence type="ECO:0000259" key="7">
    <source>
        <dbReference type="PROSITE" id="PS50850"/>
    </source>
</evidence>
<evidence type="ECO:0000256" key="3">
    <source>
        <dbReference type="ARBA" id="ARBA00022692"/>
    </source>
</evidence>
<dbReference type="Pfam" id="PF07690">
    <property type="entry name" value="MFS_1"/>
    <property type="match status" value="1"/>
</dbReference>
<accession>A0A6A5XJ68</accession>
<dbReference type="GO" id="GO:0016020">
    <property type="term" value="C:membrane"/>
    <property type="evidence" value="ECO:0007669"/>
    <property type="project" value="UniProtKB-SubCell"/>
</dbReference>
<dbReference type="FunFam" id="1.20.1250.20:FF:000013">
    <property type="entry name" value="MFS general substrate transporter"/>
    <property type="match status" value="1"/>
</dbReference>
<feature type="domain" description="Major facilitator superfamily (MFS) profile" evidence="7">
    <location>
        <begin position="43"/>
        <end position="457"/>
    </location>
</feature>
<dbReference type="AlphaFoldDB" id="A0A6A5XJ68"/>